<gene>
    <name evidence="3" type="ORF">Tco_0978919</name>
</gene>
<reference evidence="3" key="1">
    <citation type="journal article" date="2022" name="Int. J. Mol. Sci.">
        <title>Draft Genome of Tanacetum Coccineum: Genomic Comparison of Closely Related Tanacetum-Family Plants.</title>
        <authorList>
            <person name="Yamashiro T."/>
            <person name="Shiraishi A."/>
            <person name="Nakayama K."/>
            <person name="Satake H."/>
        </authorList>
    </citation>
    <scope>NUCLEOTIDE SEQUENCE</scope>
</reference>
<evidence type="ECO:0000313" key="3">
    <source>
        <dbReference type="EMBL" id="GJT52762.1"/>
    </source>
</evidence>
<dbReference type="PROSITE" id="PS50994">
    <property type="entry name" value="INTEGRASE"/>
    <property type="match status" value="1"/>
</dbReference>
<evidence type="ECO:0000259" key="2">
    <source>
        <dbReference type="PROSITE" id="PS50994"/>
    </source>
</evidence>
<keyword evidence="4" id="KW-1185">Reference proteome</keyword>
<dbReference type="InterPro" id="IPR057670">
    <property type="entry name" value="SH3_retrovirus"/>
</dbReference>
<sequence length="377" mass="43295">MPSVEPALPVPLTTEPASSDEQHRASVDSAENGKMLESNIIKKNDSVLITKKSILGTPKNSKQPPVLKLGQGHGKSRIQTPHKTTHRRPSTLYPKSDYHQVGWNYETQQEQLFRPPMYNQWSPYPPFPYMGQPNAFCDANGITHNFSAPRSPQLNGVVEHKNRTLQEMARTMLNEQSIPQNFWCNVVDTSTYILNRILIKHFLGKTPYELFKGKKPYLEHFKVFGSKCFILNNKDYLTKLDPKSTEGVFLGYFPKSKAYIVLNKETIKVEESLNLKFDENPPPKSSPLVDEDIIENDIIENQDKDLEIKENEPLNKEIINIKSSKDHPLRTVIRNLNERTLRSHVQNQSDFFCFVSSVEPKNIKEAIQNESWTMAMQ</sequence>
<dbReference type="Proteomes" id="UP001151760">
    <property type="component" value="Unassembled WGS sequence"/>
</dbReference>
<dbReference type="InterPro" id="IPR036397">
    <property type="entry name" value="RNaseH_sf"/>
</dbReference>
<dbReference type="Pfam" id="PF25597">
    <property type="entry name" value="SH3_retrovirus"/>
    <property type="match status" value="1"/>
</dbReference>
<accession>A0ABQ5EPR5</accession>
<evidence type="ECO:0000313" key="4">
    <source>
        <dbReference type="Proteomes" id="UP001151760"/>
    </source>
</evidence>
<evidence type="ECO:0000256" key="1">
    <source>
        <dbReference type="SAM" id="MobiDB-lite"/>
    </source>
</evidence>
<feature type="domain" description="Integrase catalytic" evidence="2">
    <location>
        <begin position="125"/>
        <end position="215"/>
    </location>
</feature>
<feature type="region of interest" description="Disordered" evidence="1">
    <location>
        <begin position="1"/>
        <end position="32"/>
    </location>
</feature>
<organism evidence="3 4">
    <name type="scientific">Tanacetum coccineum</name>
    <dbReference type="NCBI Taxonomy" id="301880"/>
    <lineage>
        <taxon>Eukaryota</taxon>
        <taxon>Viridiplantae</taxon>
        <taxon>Streptophyta</taxon>
        <taxon>Embryophyta</taxon>
        <taxon>Tracheophyta</taxon>
        <taxon>Spermatophyta</taxon>
        <taxon>Magnoliopsida</taxon>
        <taxon>eudicotyledons</taxon>
        <taxon>Gunneridae</taxon>
        <taxon>Pentapetalae</taxon>
        <taxon>asterids</taxon>
        <taxon>campanulids</taxon>
        <taxon>Asterales</taxon>
        <taxon>Asteraceae</taxon>
        <taxon>Asteroideae</taxon>
        <taxon>Anthemideae</taxon>
        <taxon>Anthemidinae</taxon>
        <taxon>Tanacetum</taxon>
    </lineage>
</organism>
<dbReference type="EMBL" id="BQNB010016526">
    <property type="protein sequence ID" value="GJT52762.1"/>
    <property type="molecule type" value="Genomic_DNA"/>
</dbReference>
<reference evidence="3" key="2">
    <citation type="submission" date="2022-01" db="EMBL/GenBank/DDBJ databases">
        <authorList>
            <person name="Yamashiro T."/>
            <person name="Shiraishi A."/>
            <person name="Satake H."/>
            <person name="Nakayama K."/>
        </authorList>
    </citation>
    <scope>NUCLEOTIDE SEQUENCE</scope>
</reference>
<dbReference type="InterPro" id="IPR001584">
    <property type="entry name" value="Integrase_cat-core"/>
</dbReference>
<feature type="region of interest" description="Disordered" evidence="1">
    <location>
        <begin position="56"/>
        <end position="95"/>
    </location>
</feature>
<dbReference type="PANTHER" id="PTHR42648">
    <property type="entry name" value="TRANSPOSASE, PUTATIVE-RELATED"/>
    <property type="match status" value="1"/>
</dbReference>
<protein>
    <submittedName>
        <fullName evidence="3">Retrovirus-related pol polyprotein from transposon TNT 1-94</fullName>
    </submittedName>
</protein>
<dbReference type="SUPFAM" id="SSF53098">
    <property type="entry name" value="Ribonuclease H-like"/>
    <property type="match status" value="1"/>
</dbReference>
<proteinExistence type="predicted"/>
<comment type="caution">
    <text evidence="3">The sequence shown here is derived from an EMBL/GenBank/DDBJ whole genome shotgun (WGS) entry which is preliminary data.</text>
</comment>
<name>A0ABQ5EPR5_9ASTR</name>
<dbReference type="InterPro" id="IPR039537">
    <property type="entry name" value="Retrotran_Ty1/copia-like"/>
</dbReference>
<dbReference type="InterPro" id="IPR012337">
    <property type="entry name" value="RNaseH-like_sf"/>
</dbReference>
<dbReference type="Gene3D" id="3.30.420.10">
    <property type="entry name" value="Ribonuclease H-like superfamily/Ribonuclease H"/>
    <property type="match status" value="1"/>
</dbReference>
<dbReference type="PANTHER" id="PTHR42648:SF21">
    <property type="entry name" value="CYSTEINE-RICH RLK (RECEPTOR-LIKE PROTEIN KINASE) 8"/>
    <property type="match status" value="1"/>
</dbReference>